<proteinExistence type="predicted"/>
<protein>
    <submittedName>
        <fullName evidence="1">DUF3231 family protein</fullName>
    </submittedName>
</protein>
<dbReference type="Proteomes" id="UP001319060">
    <property type="component" value="Unassembled WGS sequence"/>
</dbReference>
<dbReference type="InterPro" id="IPR012347">
    <property type="entry name" value="Ferritin-like"/>
</dbReference>
<dbReference type="InterPro" id="IPR021617">
    <property type="entry name" value="DUF3231"/>
</dbReference>
<name>A0ABS2Z964_9BACL</name>
<organism evidence="1 2">
    <name type="scientific">Fictibacillus barbaricus</name>
    <dbReference type="NCBI Taxonomy" id="182136"/>
    <lineage>
        <taxon>Bacteria</taxon>
        <taxon>Bacillati</taxon>
        <taxon>Bacillota</taxon>
        <taxon>Bacilli</taxon>
        <taxon>Bacillales</taxon>
        <taxon>Fictibacillaceae</taxon>
        <taxon>Fictibacillus</taxon>
    </lineage>
</organism>
<accession>A0ABS2Z964</accession>
<dbReference type="Pfam" id="PF11553">
    <property type="entry name" value="DUF3231"/>
    <property type="match status" value="2"/>
</dbReference>
<comment type="caution">
    <text evidence="1">The sequence shown here is derived from an EMBL/GenBank/DDBJ whole genome shotgun (WGS) entry which is preliminary data.</text>
</comment>
<sequence length="335" mass="37981">MDTEHNIKLTSAEISQLWTSYINSTMSKCFFLYFLEKVEDTQIRPIIQHALDLAESHIQKLTTLFEKENWPVPHGFKEEEDVDIKAPRLFSDTFMLHFIQSMGEIALNYYSVSQTLAVRSDINQYYAECLAELSQFNTMAKDLSLSKGIFIRAPYINPPEKVAFVQQQSYMTGWLGNRRPLTAMEITNLYTNIQRNALGKATMIGFSQASNSKEVRKYMVRGKDISSKHIEIFGSILSEADLPSPMTWDTQVTASTTSPFSDKLMLASTSYLTAIGMGYYGTSLATCTRRDLSAHYVRLSAEIAKYAEDGANLMINNGWMEEPPLASDRDKLARQ</sequence>
<keyword evidence="2" id="KW-1185">Reference proteome</keyword>
<dbReference type="EMBL" id="JAFHKS010000038">
    <property type="protein sequence ID" value="MBN3543951.1"/>
    <property type="molecule type" value="Genomic_DNA"/>
</dbReference>
<gene>
    <name evidence="1" type="ORF">JYA64_01385</name>
</gene>
<reference evidence="1 2" key="1">
    <citation type="submission" date="2021-01" db="EMBL/GenBank/DDBJ databases">
        <title>Genome Sequencing of Type Strains.</title>
        <authorList>
            <person name="Lemaire J.F."/>
            <person name="Inderbitzin P."/>
            <person name="Collins S.B."/>
            <person name="Wespe N."/>
            <person name="Knight-Connoni V."/>
        </authorList>
    </citation>
    <scope>NUCLEOTIDE SEQUENCE [LARGE SCALE GENOMIC DNA]</scope>
    <source>
        <strain evidence="1 2">DSM 14730</strain>
    </source>
</reference>
<evidence type="ECO:0000313" key="1">
    <source>
        <dbReference type="EMBL" id="MBN3543951.1"/>
    </source>
</evidence>
<dbReference type="Gene3D" id="1.20.1260.10">
    <property type="match status" value="2"/>
</dbReference>
<evidence type="ECO:0000313" key="2">
    <source>
        <dbReference type="Proteomes" id="UP001319060"/>
    </source>
</evidence>
<dbReference type="RefSeq" id="WP_188404382.1">
    <property type="nucleotide sequence ID" value="NZ_BMCE01000005.1"/>
</dbReference>